<proteinExistence type="predicted"/>
<accession>A0A9P4MRC4</accession>
<evidence type="ECO:0000313" key="2">
    <source>
        <dbReference type="EMBL" id="KAF2199807.1"/>
    </source>
</evidence>
<dbReference type="EMBL" id="ML994054">
    <property type="protein sequence ID" value="KAF2199807.1"/>
    <property type="molecule type" value="Genomic_DNA"/>
</dbReference>
<organism evidence="2 3">
    <name type="scientific">Delitschia confertaspora ATCC 74209</name>
    <dbReference type="NCBI Taxonomy" id="1513339"/>
    <lineage>
        <taxon>Eukaryota</taxon>
        <taxon>Fungi</taxon>
        <taxon>Dikarya</taxon>
        <taxon>Ascomycota</taxon>
        <taxon>Pezizomycotina</taxon>
        <taxon>Dothideomycetes</taxon>
        <taxon>Pleosporomycetidae</taxon>
        <taxon>Pleosporales</taxon>
        <taxon>Delitschiaceae</taxon>
        <taxon>Delitschia</taxon>
    </lineage>
</organism>
<comment type="caution">
    <text evidence="2">The sequence shown here is derived from an EMBL/GenBank/DDBJ whole genome shotgun (WGS) entry which is preliminary data.</text>
</comment>
<dbReference type="Proteomes" id="UP000799536">
    <property type="component" value="Unassembled WGS sequence"/>
</dbReference>
<dbReference type="SUPFAM" id="SSF48452">
    <property type="entry name" value="TPR-like"/>
    <property type="match status" value="1"/>
</dbReference>
<keyword evidence="3" id="KW-1185">Reference proteome</keyword>
<dbReference type="InterPro" id="IPR011990">
    <property type="entry name" value="TPR-like_helical_dom_sf"/>
</dbReference>
<feature type="compositionally biased region" description="Low complexity" evidence="1">
    <location>
        <begin position="584"/>
        <end position="595"/>
    </location>
</feature>
<sequence length="847" mass="92755">MASQGQTPRKSSTQLPGATFLSYITRTPYLLTSSVAHITQALVVANRELSANNPQAALELYTGVLSDPDSPSHSAAFLNRALCYIQLGFPHLAVTDAYRALICAEWVIRAGSQDPHSQQLLNLANYTRGADSSVERWIVQPTCFIGSAAFTFLEEPLASIAVKPTERVDLENPDDEDNHSRALILHMALDVMLKAYYRIALALRKCGGGAWKDANEVLCAAMSRTECSESDIGQFKDLQNAILQDIQDETEAEDEMMVYLIENEGLSDDPETKTKYKEEGIRGLLKSGYTKVPRELYPWDNFSMNWENCQAILLDLDEGVEQITNGFCTLKVKDDASKAPQLTLYARRHIRDSDQMFAEKGAAHVVIPSMEHRPDFNCDACGALLNVSPDFCAQAVKTARDLGAQLGKENTEKEQNSTTNGPPSAPKTPQTGEPCSTLTAPPGFQLCPQCRLHCYCSTTCNASTLPTHLSKLCKKNLENIVQTTATPAQWTGLPNEPSQRCLNLLLFRVLADAAQHSTCPLAAANMRLLHGNLDNPRNLPPDGAPLNAETHNLDHVISLTELFPSRRTIADLESGTSSDPSEQTETPTAPKATTPWSYTSNIIQPIRCLRLLDANTEQIGGMDLCLDTRRFDGWMLETMRMKVSSAMRVSKYPRYAKLFGRAGDVEGEGCVGQSMLPNVYAADGDVLGAGSGAQAMGAEMQETGDEIAYIASLHPLASVVEVATENEKANVQLPEREGKISCMPRADLVVKAGERLLRGRNVIPFVKVEDDLQAVLGEMKHRTSDSSAAAVLRGMEKQLTEGVTEEGEVKEIEEDSKLGKRGRELMIMYRELKGRAHQGEASTSGEL</sequence>
<evidence type="ECO:0000256" key="1">
    <source>
        <dbReference type="SAM" id="MobiDB-lite"/>
    </source>
</evidence>
<feature type="compositionally biased region" description="Polar residues" evidence="1">
    <location>
        <begin position="574"/>
        <end position="583"/>
    </location>
</feature>
<feature type="region of interest" description="Disordered" evidence="1">
    <location>
        <begin position="407"/>
        <end position="435"/>
    </location>
</feature>
<gene>
    <name evidence="2" type="ORF">GQ43DRAFT_473283</name>
</gene>
<feature type="compositionally biased region" description="Polar residues" evidence="1">
    <location>
        <begin position="416"/>
        <end position="435"/>
    </location>
</feature>
<dbReference type="AlphaFoldDB" id="A0A9P4MRC4"/>
<dbReference type="OrthoDB" id="438641at2759"/>
<dbReference type="Gene3D" id="1.25.40.10">
    <property type="entry name" value="Tetratricopeptide repeat domain"/>
    <property type="match status" value="1"/>
</dbReference>
<reference evidence="2" key="1">
    <citation type="journal article" date="2020" name="Stud. Mycol.">
        <title>101 Dothideomycetes genomes: a test case for predicting lifestyles and emergence of pathogens.</title>
        <authorList>
            <person name="Haridas S."/>
            <person name="Albert R."/>
            <person name="Binder M."/>
            <person name="Bloem J."/>
            <person name="Labutti K."/>
            <person name="Salamov A."/>
            <person name="Andreopoulos B."/>
            <person name="Baker S."/>
            <person name="Barry K."/>
            <person name="Bills G."/>
            <person name="Bluhm B."/>
            <person name="Cannon C."/>
            <person name="Castanera R."/>
            <person name="Culley D."/>
            <person name="Daum C."/>
            <person name="Ezra D."/>
            <person name="Gonzalez J."/>
            <person name="Henrissat B."/>
            <person name="Kuo A."/>
            <person name="Liang C."/>
            <person name="Lipzen A."/>
            <person name="Lutzoni F."/>
            <person name="Magnuson J."/>
            <person name="Mondo S."/>
            <person name="Nolan M."/>
            <person name="Ohm R."/>
            <person name="Pangilinan J."/>
            <person name="Park H.-J."/>
            <person name="Ramirez L."/>
            <person name="Alfaro M."/>
            <person name="Sun H."/>
            <person name="Tritt A."/>
            <person name="Yoshinaga Y."/>
            <person name="Zwiers L.-H."/>
            <person name="Turgeon B."/>
            <person name="Goodwin S."/>
            <person name="Spatafora J."/>
            <person name="Crous P."/>
            <person name="Grigoriev I."/>
        </authorList>
    </citation>
    <scope>NUCLEOTIDE SEQUENCE</scope>
    <source>
        <strain evidence="2">ATCC 74209</strain>
    </source>
</reference>
<name>A0A9P4MRC4_9PLEO</name>
<protein>
    <submittedName>
        <fullName evidence="2">Uncharacterized protein</fullName>
    </submittedName>
</protein>
<evidence type="ECO:0000313" key="3">
    <source>
        <dbReference type="Proteomes" id="UP000799536"/>
    </source>
</evidence>
<feature type="region of interest" description="Disordered" evidence="1">
    <location>
        <begin position="571"/>
        <end position="596"/>
    </location>
</feature>